<dbReference type="SUPFAM" id="SSF50249">
    <property type="entry name" value="Nucleic acid-binding proteins"/>
    <property type="match status" value="1"/>
</dbReference>
<proteinExistence type="predicted"/>
<evidence type="ECO:0000313" key="2">
    <source>
        <dbReference type="EMBL" id="CAG8612191.1"/>
    </source>
</evidence>
<evidence type="ECO:0000313" key="3">
    <source>
        <dbReference type="Proteomes" id="UP000789342"/>
    </source>
</evidence>
<dbReference type="EMBL" id="CAJVPV010006901">
    <property type="protein sequence ID" value="CAG8612191.1"/>
    <property type="molecule type" value="Genomic_DNA"/>
</dbReference>
<comment type="caution">
    <text evidence="2">The sequence shown here is derived from an EMBL/GenBank/DDBJ whole genome shotgun (WGS) entry which is preliminary data.</text>
</comment>
<name>A0A9N9CU62_9GLOM</name>
<dbReference type="Proteomes" id="UP000789342">
    <property type="component" value="Unassembled WGS sequence"/>
</dbReference>
<evidence type="ECO:0000256" key="1">
    <source>
        <dbReference type="SAM" id="MobiDB-lite"/>
    </source>
</evidence>
<protein>
    <submittedName>
        <fullName evidence="2">12661_t:CDS:1</fullName>
    </submittedName>
</protein>
<dbReference type="AlphaFoldDB" id="A0A9N9CU62"/>
<feature type="non-terminal residue" evidence="2">
    <location>
        <position position="1"/>
    </location>
</feature>
<accession>A0A9N9CU62</accession>
<feature type="region of interest" description="Disordered" evidence="1">
    <location>
        <begin position="1"/>
        <end position="20"/>
    </location>
</feature>
<organism evidence="2 3">
    <name type="scientific">Acaulospora morrowiae</name>
    <dbReference type="NCBI Taxonomy" id="94023"/>
    <lineage>
        <taxon>Eukaryota</taxon>
        <taxon>Fungi</taxon>
        <taxon>Fungi incertae sedis</taxon>
        <taxon>Mucoromycota</taxon>
        <taxon>Glomeromycotina</taxon>
        <taxon>Glomeromycetes</taxon>
        <taxon>Diversisporales</taxon>
        <taxon>Acaulosporaceae</taxon>
        <taxon>Acaulospora</taxon>
    </lineage>
</organism>
<dbReference type="InterPro" id="IPR012340">
    <property type="entry name" value="NA-bd_OB-fold"/>
</dbReference>
<gene>
    <name evidence="2" type="ORF">AMORRO_LOCUS8270</name>
</gene>
<dbReference type="OrthoDB" id="295715at2759"/>
<dbReference type="Gene3D" id="2.40.50.140">
    <property type="entry name" value="Nucleic acid-binding proteins"/>
    <property type="match status" value="1"/>
</dbReference>
<sequence>MSSSTTRYNPPTPTPKPIPIQRNVVGTSKCSHLKLRLLENILILKELFCFPVSQRTLKTMTEVELHSFLVADETAVCTLVIWENGQFFKIGDVVQINQGETRIHEDTFELTVNSNFGKIKVVDWDVLPYVEEEVPNLSSYLWVQIDNKFMPMTKNRLPVDPVSFEPQPQRIDYGSSAQE</sequence>
<keyword evidence="3" id="KW-1185">Reference proteome</keyword>
<reference evidence="2" key="1">
    <citation type="submission" date="2021-06" db="EMBL/GenBank/DDBJ databases">
        <authorList>
            <person name="Kallberg Y."/>
            <person name="Tangrot J."/>
            <person name="Rosling A."/>
        </authorList>
    </citation>
    <scope>NUCLEOTIDE SEQUENCE</scope>
    <source>
        <strain evidence="2">CL551</strain>
    </source>
</reference>